<reference evidence="5 6" key="2">
    <citation type="journal article" date="2012" name="Stand. Genomic Sci.">
        <title>Complete genome sequence of the termite hindgut bacterium Spirochaeta coccoides type strain (SPN1(T)), reclassification in the genus Sphaerochaeta as Sphaerochaeta coccoides comb. nov. and emendations of the family Spirochaetaceae and the genus Sphaerochaeta.</title>
        <authorList>
            <person name="Abt B."/>
            <person name="Han C."/>
            <person name="Scheuner C."/>
            <person name="Lu M."/>
            <person name="Lapidus A."/>
            <person name="Nolan M."/>
            <person name="Lucas S."/>
            <person name="Hammon N."/>
            <person name="Deshpande S."/>
            <person name="Cheng J.F."/>
            <person name="Tapia R."/>
            <person name="Goodwin L.A."/>
            <person name="Pitluck S."/>
            <person name="Liolios K."/>
            <person name="Pagani I."/>
            <person name="Ivanova N."/>
            <person name="Mavromatis K."/>
            <person name="Mikhailova N."/>
            <person name="Huntemann M."/>
            <person name="Pati A."/>
            <person name="Chen A."/>
            <person name="Palaniappan K."/>
            <person name="Land M."/>
            <person name="Hauser L."/>
            <person name="Brambilla E.M."/>
            <person name="Rohde M."/>
            <person name="Spring S."/>
            <person name="Gronow S."/>
            <person name="Goker M."/>
            <person name="Woyke T."/>
            <person name="Bristow J."/>
            <person name="Eisen J.A."/>
            <person name="Markowitz V."/>
            <person name="Hugenholtz P."/>
            <person name="Kyrpides N.C."/>
            <person name="Klenk H.P."/>
            <person name="Detter J.C."/>
        </authorList>
    </citation>
    <scope>NUCLEOTIDE SEQUENCE [LARGE SCALE GENOMIC DNA]</scope>
    <source>
        <strain evidence="6">ATCC BAA-1237 / DSM 17374 / SPN1</strain>
    </source>
</reference>
<dbReference type="SUPFAM" id="SSF53822">
    <property type="entry name" value="Periplasmic binding protein-like I"/>
    <property type="match status" value="1"/>
</dbReference>
<keyword evidence="6" id="KW-1185">Reference proteome</keyword>
<dbReference type="AlphaFoldDB" id="F4GJ54"/>
<protein>
    <submittedName>
        <fullName evidence="5">Extracellular ligand-binding receptor</fullName>
    </submittedName>
</protein>
<accession>F4GJ54</accession>
<gene>
    <name evidence="5" type="ordered locus">Spico_0107</name>
</gene>
<feature type="domain" description="Leucine-binding protein" evidence="4">
    <location>
        <begin position="56"/>
        <end position="397"/>
    </location>
</feature>
<proteinExistence type="inferred from homology"/>
<reference evidence="6" key="1">
    <citation type="submission" date="2011-04" db="EMBL/GenBank/DDBJ databases">
        <title>The complete genome of Spirochaeta coccoides DSM 17374.</title>
        <authorList>
            <person name="Lucas S."/>
            <person name="Copeland A."/>
            <person name="Lapidus A."/>
            <person name="Bruce D."/>
            <person name="Goodwin L."/>
            <person name="Pitluck S."/>
            <person name="Peters L."/>
            <person name="Kyrpides N."/>
            <person name="Mavromatis K."/>
            <person name="Pagani I."/>
            <person name="Ivanova N."/>
            <person name="Ovchinnikova G."/>
            <person name="Lu M."/>
            <person name="Detter J.C."/>
            <person name="Tapia R."/>
            <person name="Han C."/>
            <person name="Land M."/>
            <person name="Hauser L."/>
            <person name="Markowitz V."/>
            <person name="Cheng J.-F."/>
            <person name="Hugenholtz P."/>
            <person name="Woyke T."/>
            <person name="Wu D."/>
            <person name="Spring S."/>
            <person name="Schroeder M."/>
            <person name="Brambilla E."/>
            <person name="Klenk H.-P."/>
            <person name="Eisen J.A."/>
        </authorList>
    </citation>
    <scope>NUCLEOTIDE SEQUENCE [LARGE SCALE GENOMIC DNA]</scope>
    <source>
        <strain evidence="6">ATCC BAA-1237 / DSM 17374 / SPN1</strain>
    </source>
</reference>
<dbReference type="InterPro" id="IPR028081">
    <property type="entry name" value="Leu-bd"/>
</dbReference>
<dbReference type="Pfam" id="PF13458">
    <property type="entry name" value="Peripla_BP_6"/>
    <property type="match status" value="1"/>
</dbReference>
<evidence type="ECO:0000313" key="5">
    <source>
        <dbReference type="EMBL" id="AEC01349.1"/>
    </source>
</evidence>
<evidence type="ECO:0000256" key="2">
    <source>
        <dbReference type="ARBA" id="ARBA00022729"/>
    </source>
</evidence>
<dbReference type="CDD" id="cd06349">
    <property type="entry name" value="PBP1_ABC_HAAT-like"/>
    <property type="match status" value="1"/>
</dbReference>
<dbReference type="KEGG" id="scc:Spico_0107"/>
<dbReference type="HOGENOM" id="CLU_027128_6_0_12"/>
<evidence type="ECO:0000256" key="3">
    <source>
        <dbReference type="SAM" id="SignalP"/>
    </source>
</evidence>
<dbReference type="PANTHER" id="PTHR30483:SF6">
    <property type="entry name" value="PERIPLASMIC BINDING PROTEIN OF ABC TRANSPORTER FOR NATURAL AMINO ACIDS"/>
    <property type="match status" value="1"/>
</dbReference>
<comment type="similarity">
    <text evidence="1">Belongs to the leucine-binding protein family.</text>
</comment>
<dbReference type="Gene3D" id="3.40.50.2300">
    <property type="match status" value="2"/>
</dbReference>
<keyword evidence="5" id="KW-0675">Receptor</keyword>
<dbReference type="InterPro" id="IPR028082">
    <property type="entry name" value="Peripla_BP_I"/>
</dbReference>
<name>F4GJ54_PARC1</name>
<dbReference type="PANTHER" id="PTHR30483">
    <property type="entry name" value="LEUCINE-SPECIFIC-BINDING PROTEIN"/>
    <property type="match status" value="1"/>
</dbReference>
<keyword evidence="2 3" id="KW-0732">Signal</keyword>
<dbReference type="eggNOG" id="COG0683">
    <property type="taxonomic scope" value="Bacteria"/>
</dbReference>
<dbReference type="EMBL" id="CP002659">
    <property type="protein sequence ID" value="AEC01349.1"/>
    <property type="molecule type" value="Genomic_DNA"/>
</dbReference>
<feature type="signal peptide" evidence="3">
    <location>
        <begin position="1"/>
        <end position="21"/>
    </location>
</feature>
<dbReference type="RefSeq" id="WP_013738745.1">
    <property type="nucleotide sequence ID" value="NC_015436.1"/>
</dbReference>
<organism evidence="5 6">
    <name type="scientific">Parasphaerochaeta coccoides (strain ATCC BAA-1237 / DSM 17374 / SPN1)</name>
    <name type="common">Sphaerochaeta coccoides</name>
    <dbReference type="NCBI Taxonomy" id="760011"/>
    <lineage>
        <taxon>Bacteria</taxon>
        <taxon>Pseudomonadati</taxon>
        <taxon>Spirochaetota</taxon>
        <taxon>Spirochaetia</taxon>
        <taxon>Spirochaetales</taxon>
        <taxon>Sphaerochaetaceae</taxon>
        <taxon>Parasphaerochaeta</taxon>
    </lineage>
</organism>
<sequence length="403" mass="43606">MKKTWMLILFFAVFGFAALTAGGQKEPASQGKPEAARTSIATDSSGIRYNGRNKLSMFAPLTGDNRQYGIKIRDGAELALNQFNAEHGTQFTIEFHDDKGDSNEAINLASKIVSDSTVFAALAGYGSSCAMATAPVFDENGMILMGVAASHADLPRMGEYVFPIPMSARLESVNFAQAIKEYFGVGKIAILYQNTDHGVQQSGLIKKEWEGFGGETVVYESFVPGETKDFSAVLSKIKSKTPDILFVSAAYNDAAQIFLQANQLDLDVQYVGPGMCLNEEFTRLVGTDIDGAYILSSTPSFLPSVLESGNIDEITKDFISAYKEAYGETPDGFSAQGYDTVNIVLNSALAAGTTDTDAVARQIKAIRSYPGLSGFNMGYNDQKEMNKGIYVFEIQNGTFVRVN</sequence>
<feature type="chain" id="PRO_5003314823" evidence="3">
    <location>
        <begin position="22"/>
        <end position="403"/>
    </location>
</feature>
<evidence type="ECO:0000256" key="1">
    <source>
        <dbReference type="ARBA" id="ARBA00010062"/>
    </source>
</evidence>
<dbReference type="InterPro" id="IPR051010">
    <property type="entry name" value="BCAA_transport"/>
</dbReference>
<dbReference type="STRING" id="760011.Spico_0107"/>
<evidence type="ECO:0000259" key="4">
    <source>
        <dbReference type="Pfam" id="PF13458"/>
    </source>
</evidence>
<evidence type="ECO:0000313" key="6">
    <source>
        <dbReference type="Proteomes" id="UP000007939"/>
    </source>
</evidence>
<dbReference type="Proteomes" id="UP000007939">
    <property type="component" value="Chromosome"/>
</dbReference>